<keyword evidence="5 6" id="KW-0408">Iron</keyword>
<evidence type="ECO:0000256" key="1">
    <source>
        <dbReference type="ARBA" id="ARBA00001971"/>
    </source>
</evidence>
<feature type="non-terminal residue" evidence="7">
    <location>
        <position position="1"/>
    </location>
</feature>
<dbReference type="AlphaFoldDB" id="A0A3N4LZC8"/>
<dbReference type="InterPro" id="IPR001128">
    <property type="entry name" value="Cyt_P450"/>
</dbReference>
<dbReference type="STRING" id="1051890.A0A3N4LZC8"/>
<dbReference type="GO" id="GO:0016705">
    <property type="term" value="F:oxidoreductase activity, acting on paired donors, with incorporation or reduction of molecular oxygen"/>
    <property type="evidence" value="ECO:0007669"/>
    <property type="project" value="InterPro"/>
</dbReference>
<dbReference type="Proteomes" id="UP000267821">
    <property type="component" value="Unassembled WGS sequence"/>
</dbReference>
<dbReference type="EMBL" id="ML121546">
    <property type="protein sequence ID" value="RPB23425.1"/>
    <property type="molecule type" value="Genomic_DNA"/>
</dbReference>
<comment type="cofactor">
    <cofactor evidence="1 6">
        <name>heme</name>
        <dbReference type="ChEBI" id="CHEBI:30413"/>
    </cofactor>
</comment>
<dbReference type="CDD" id="cd11058">
    <property type="entry name" value="CYP60B-like"/>
    <property type="match status" value="1"/>
</dbReference>
<keyword evidence="8" id="KW-1185">Reference proteome</keyword>
<evidence type="ECO:0000256" key="4">
    <source>
        <dbReference type="ARBA" id="ARBA00022723"/>
    </source>
</evidence>
<dbReference type="GO" id="GO:0005506">
    <property type="term" value="F:iron ion binding"/>
    <property type="evidence" value="ECO:0007669"/>
    <property type="project" value="InterPro"/>
</dbReference>
<name>A0A3N4LZC8_9PEZI</name>
<evidence type="ECO:0000313" key="8">
    <source>
        <dbReference type="Proteomes" id="UP000267821"/>
    </source>
</evidence>
<dbReference type="InParanoid" id="A0A3N4LZC8"/>
<dbReference type="OrthoDB" id="1470350at2759"/>
<dbReference type="PRINTS" id="PR00463">
    <property type="entry name" value="EP450I"/>
</dbReference>
<dbReference type="PRINTS" id="PR00385">
    <property type="entry name" value="P450"/>
</dbReference>
<accession>A0A3N4LZC8</accession>
<evidence type="ECO:0000256" key="5">
    <source>
        <dbReference type="ARBA" id="ARBA00023004"/>
    </source>
</evidence>
<dbReference type="GO" id="GO:0020037">
    <property type="term" value="F:heme binding"/>
    <property type="evidence" value="ECO:0007669"/>
    <property type="project" value="InterPro"/>
</dbReference>
<evidence type="ECO:0000256" key="3">
    <source>
        <dbReference type="ARBA" id="ARBA00022617"/>
    </source>
</evidence>
<dbReference type="PANTHER" id="PTHR24305">
    <property type="entry name" value="CYTOCHROME P450"/>
    <property type="match status" value="1"/>
</dbReference>
<dbReference type="InterPro" id="IPR002401">
    <property type="entry name" value="Cyt_P450_E_grp-I"/>
</dbReference>
<reference evidence="7 8" key="1">
    <citation type="journal article" date="2018" name="Nat. Ecol. Evol.">
        <title>Pezizomycetes genomes reveal the molecular basis of ectomycorrhizal truffle lifestyle.</title>
        <authorList>
            <person name="Murat C."/>
            <person name="Payen T."/>
            <person name="Noel B."/>
            <person name="Kuo A."/>
            <person name="Morin E."/>
            <person name="Chen J."/>
            <person name="Kohler A."/>
            <person name="Krizsan K."/>
            <person name="Balestrini R."/>
            <person name="Da Silva C."/>
            <person name="Montanini B."/>
            <person name="Hainaut M."/>
            <person name="Levati E."/>
            <person name="Barry K.W."/>
            <person name="Belfiori B."/>
            <person name="Cichocki N."/>
            <person name="Clum A."/>
            <person name="Dockter R.B."/>
            <person name="Fauchery L."/>
            <person name="Guy J."/>
            <person name="Iotti M."/>
            <person name="Le Tacon F."/>
            <person name="Lindquist E.A."/>
            <person name="Lipzen A."/>
            <person name="Malagnac F."/>
            <person name="Mello A."/>
            <person name="Molinier V."/>
            <person name="Miyauchi S."/>
            <person name="Poulain J."/>
            <person name="Riccioni C."/>
            <person name="Rubini A."/>
            <person name="Sitrit Y."/>
            <person name="Splivallo R."/>
            <person name="Traeger S."/>
            <person name="Wang M."/>
            <person name="Zifcakova L."/>
            <person name="Wipf D."/>
            <person name="Zambonelli A."/>
            <person name="Paolocci F."/>
            <person name="Nowrousian M."/>
            <person name="Ottonello S."/>
            <person name="Baldrian P."/>
            <person name="Spatafora J.W."/>
            <person name="Henrissat B."/>
            <person name="Nagy L.G."/>
            <person name="Aury J.M."/>
            <person name="Wincker P."/>
            <person name="Grigoriev I.V."/>
            <person name="Bonfante P."/>
            <person name="Martin F.M."/>
        </authorList>
    </citation>
    <scope>NUCLEOTIDE SEQUENCE [LARGE SCALE GENOMIC DNA]</scope>
    <source>
        <strain evidence="7 8">ATCC MYA-4762</strain>
    </source>
</reference>
<evidence type="ECO:0000256" key="6">
    <source>
        <dbReference type="PIRSR" id="PIRSR602401-1"/>
    </source>
</evidence>
<dbReference type="InterPro" id="IPR050121">
    <property type="entry name" value="Cytochrome_P450_monoxygenase"/>
</dbReference>
<dbReference type="PANTHER" id="PTHR24305:SF210">
    <property type="entry name" value="CYTOCHROME P450 MONOOXYGENASE ASQL-RELATED"/>
    <property type="match status" value="1"/>
</dbReference>
<organism evidence="7 8">
    <name type="scientific">Terfezia boudieri ATCC MYA-4762</name>
    <dbReference type="NCBI Taxonomy" id="1051890"/>
    <lineage>
        <taxon>Eukaryota</taxon>
        <taxon>Fungi</taxon>
        <taxon>Dikarya</taxon>
        <taxon>Ascomycota</taxon>
        <taxon>Pezizomycotina</taxon>
        <taxon>Pezizomycetes</taxon>
        <taxon>Pezizales</taxon>
        <taxon>Pezizaceae</taxon>
        <taxon>Terfezia</taxon>
    </lineage>
</organism>
<dbReference type="GO" id="GO:0004497">
    <property type="term" value="F:monooxygenase activity"/>
    <property type="evidence" value="ECO:0007669"/>
    <property type="project" value="InterPro"/>
</dbReference>
<dbReference type="SUPFAM" id="SSF48264">
    <property type="entry name" value="Cytochrome P450"/>
    <property type="match status" value="1"/>
</dbReference>
<feature type="binding site" description="axial binding residue" evidence="6">
    <location>
        <position position="423"/>
    </location>
    <ligand>
        <name>heme</name>
        <dbReference type="ChEBI" id="CHEBI:30413"/>
    </ligand>
    <ligandPart>
        <name>Fe</name>
        <dbReference type="ChEBI" id="CHEBI:18248"/>
    </ligandPart>
</feature>
<proteinExistence type="inferred from homology"/>
<dbReference type="Pfam" id="PF00067">
    <property type="entry name" value="p450"/>
    <property type="match status" value="1"/>
</dbReference>
<dbReference type="InterPro" id="IPR036396">
    <property type="entry name" value="Cyt_P450_sf"/>
</dbReference>
<dbReference type="Gene3D" id="1.10.630.10">
    <property type="entry name" value="Cytochrome P450"/>
    <property type="match status" value="1"/>
</dbReference>
<sequence>WALWRVVYNLNFHPLAKFPGPWLAAASTLWFEHDILSGRSPFKLAEAHKKYGPIMRIAPNQLSVADVRAWKEIHGHHPREKSFLKGDFYNDDVKNFGLENIFTMKDAVKHAEMRRMLAYAFSTKALTDQEGIIQGYIDLLIKRLGQRYAEKERGPDGEYCNMVTWYNYITFDIIGDLAFGESTAFACLKEQKEHPWVTIMLDGFYLNALNESLRRICGTRKLAHWLIPKSLKMKRMRMDAYARNLVVNRLASQTNRKDFWHYILNRPESKDTSVNELCMQAQPLVAAGSITTSTTLSGITFYLLKYSRVYNILKDEIRSSFKSYADITEQNTVRMQYLNAVIEEGLRLYPAAPGGMPRISPGATVAGHYIPRGTDIAVPLFTAARDPANWSVPNEMYPERWIDPNNTDKKEASQPFLLGPRGCLGKNLAYMELRNILAKVVYAYDLELVDKDLDWEKKSRAWSVWWKPELHVKVTKRPGLRWTADDIPL</sequence>
<keyword evidence="4 6" id="KW-0479">Metal-binding</keyword>
<keyword evidence="3 6" id="KW-0349">Heme</keyword>
<protein>
    <submittedName>
        <fullName evidence="7">Cytochrome P450</fullName>
    </submittedName>
</protein>
<evidence type="ECO:0000313" key="7">
    <source>
        <dbReference type="EMBL" id="RPB23425.1"/>
    </source>
</evidence>
<comment type="similarity">
    <text evidence="2">Belongs to the cytochrome P450 family.</text>
</comment>
<evidence type="ECO:0000256" key="2">
    <source>
        <dbReference type="ARBA" id="ARBA00010617"/>
    </source>
</evidence>
<gene>
    <name evidence="7" type="ORF">L211DRAFT_786861</name>
</gene>